<comment type="caution">
    <text evidence="1">The sequence shown here is derived from an EMBL/GenBank/DDBJ whole genome shotgun (WGS) entry which is preliminary data.</text>
</comment>
<gene>
    <name evidence="1" type="ORF">QAD02_005117</name>
</gene>
<sequence>MAFQLEEDWKNYQRLKSAIRHGHIEIAKRLVQEDVPVNVNPRVRCGIHRLTPLHLAVQYGSLDLIECLLSKGASVNVQDDFFETPLMLSVRLRKFVVTDLLLTADNLDDFERSAHPMNHLHIACLRDNIHVIKRLIARGADVNAAVDNESLHWAGYTPLHFAVENHSIDVVKLLLRSGANIMRKNAKSLTPLHLADLVRNEAMIDILLEAQMFELGNPEDSSGLSHFHIACTRNNKKVVEFFLKQGVDVNLDVCDRSSTNWYKWKDYEPLMLAIHYECPDVVELLLRHGANLTNQYNLDDEGHLRLAYETGNQRVIDLLLNSKAIKNKKVPSGEEFSDFQLACISKDVKKIDSLLNCAKTEAPGLNTPLWNGCTPLHYLVRSFPKEAMSFFQYFSGSISVKDSRGKTPLHVFFDYRFHETKKSVPSSLLDFEKNPVDFEGLTHLHIACTTNQLDSIERFLKNGANVDCAVGSNSPKWAGYTPLHFAVKYRQTQIVDLLLKNGAKVSAKNGIGLTPFDMAILSLNSDDFRQKPIWVMLWKMLLENEISDNKFDKRGFSLLHVVCSTKIELNPDEFSHYIDILPGGIDQAIDYPESKYHKYTALHFARESRNNDIAKWLIEKGANIYLKNCDGYSLFQYELDESGIYGILGKNPALLRLSGNPFDLEGLSYFHHGCVLGDRETIEYYLRLGVDINLRTRMGIKGHNVGKTPLHWVLWRKDDNSKDTVTFLLDNGADVMARDAYQNTPLHSIISYNFDKELAQLLIDRGADVNAQNFLGETPLYKACREPENLILVNFLIENGADINVENDRADTLLTHICELLINVGYGHDKLIVKLLKHVKKLMLIGMHVSTKNQNIFSTILELYSFPDFRERELERKSLEEIQLMKNTKINQYITLHDIVYETANNMAHLIRNSSLRKMICSNDFSAKFPLYGYLIRLQVRRGLRRIPLLEGCKRFFHSLANLSVESAERISDYLDDFDLKNIIDSGKTSRV</sequence>
<organism evidence="1 2">
    <name type="scientific">Eretmocerus hayati</name>
    <dbReference type="NCBI Taxonomy" id="131215"/>
    <lineage>
        <taxon>Eukaryota</taxon>
        <taxon>Metazoa</taxon>
        <taxon>Ecdysozoa</taxon>
        <taxon>Arthropoda</taxon>
        <taxon>Hexapoda</taxon>
        <taxon>Insecta</taxon>
        <taxon>Pterygota</taxon>
        <taxon>Neoptera</taxon>
        <taxon>Endopterygota</taxon>
        <taxon>Hymenoptera</taxon>
        <taxon>Apocrita</taxon>
        <taxon>Proctotrupomorpha</taxon>
        <taxon>Chalcidoidea</taxon>
        <taxon>Aphelinidae</taxon>
        <taxon>Aphelininae</taxon>
        <taxon>Eretmocerus</taxon>
    </lineage>
</organism>
<dbReference type="Proteomes" id="UP001239111">
    <property type="component" value="Chromosome 3"/>
</dbReference>
<protein>
    <submittedName>
        <fullName evidence="1">Uncharacterized protein</fullName>
    </submittedName>
</protein>
<accession>A0ACC2NRF3</accession>
<reference evidence="1" key="1">
    <citation type="submission" date="2023-04" db="EMBL/GenBank/DDBJ databases">
        <title>A chromosome-level genome assembly of the parasitoid wasp Eretmocerus hayati.</title>
        <authorList>
            <person name="Zhong Y."/>
            <person name="Liu S."/>
            <person name="Liu Y."/>
        </authorList>
    </citation>
    <scope>NUCLEOTIDE SEQUENCE</scope>
    <source>
        <strain evidence="1">ZJU_SS_LIU_2023</strain>
    </source>
</reference>
<proteinExistence type="predicted"/>
<keyword evidence="2" id="KW-1185">Reference proteome</keyword>
<evidence type="ECO:0000313" key="1">
    <source>
        <dbReference type="EMBL" id="KAJ8673855.1"/>
    </source>
</evidence>
<evidence type="ECO:0000313" key="2">
    <source>
        <dbReference type="Proteomes" id="UP001239111"/>
    </source>
</evidence>
<name>A0ACC2NRF3_9HYME</name>
<dbReference type="EMBL" id="CM056743">
    <property type="protein sequence ID" value="KAJ8673855.1"/>
    <property type="molecule type" value="Genomic_DNA"/>
</dbReference>